<reference evidence="1" key="1">
    <citation type="journal article" date="2015" name="Nature">
        <title>Complex archaea that bridge the gap between prokaryotes and eukaryotes.</title>
        <authorList>
            <person name="Spang A."/>
            <person name="Saw J.H."/>
            <person name="Jorgensen S.L."/>
            <person name="Zaremba-Niedzwiedzka K."/>
            <person name="Martijn J."/>
            <person name="Lind A.E."/>
            <person name="van Eijk R."/>
            <person name="Schleper C."/>
            <person name="Guy L."/>
            <person name="Ettema T.J."/>
        </authorList>
    </citation>
    <scope>NUCLEOTIDE SEQUENCE</scope>
</reference>
<protein>
    <submittedName>
        <fullName evidence="1">Uncharacterized protein</fullName>
    </submittedName>
</protein>
<dbReference type="EMBL" id="LAZR01003424">
    <property type="protein sequence ID" value="KKN18470.1"/>
    <property type="molecule type" value="Genomic_DNA"/>
</dbReference>
<evidence type="ECO:0000313" key="1">
    <source>
        <dbReference type="EMBL" id="KKN18470.1"/>
    </source>
</evidence>
<gene>
    <name evidence="1" type="ORF">LCGC14_0955550</name>
</gene>
<comment type="caution">
    <text evidence="1">The sequence shown here is derived from an EMBL/GenBank/DDBJ whole genome shotgun (WGS) entry which is preliminary data.</text>
</comment>
<sequence length="198" mass="21034">VEQTQVNLQAVVDDVHQWFEINMEANSWQRDKVESIRLYANVGSGEDIFIDDILRYEISYDRGPLYGCAFPVKSSTTLTNNLHCKWTIDGLIAVTSSDVTSLGPVKLFLNGAPVARAGTATGTAARDVWGWFPGQFMYITRASAVTVAGEGLEVAAAGTVAGVASGVDEKAHAKGLEAAGAANDDIFVLAGTDTSFIS</sequence>
<accession>A0A0F9NFY3</accession>
<organism evidence="1">
    <name type="scientific">marine sediment metagenome</name>
    <dbReference type="NCBI Taxonomy" id="412755"/>
    <lineage>
        <taxon>unclassified sequences</taxon>
        <taxon>metagenomes</taxon>
        <taxon>ecological metagenomes</taxon>
    </lineage>
</organism>
<proteinExistence type="predicted"/>
<dbReference type="AlphaFoldDB" id="A0A0F9NFY3"/>
<feature type="non-terminal residue" evidence="1">
    <location>
        <position position="1"/>
    </location>
</feature>
<name>A0A0F9NFY3_9ZZZZ</name>